<evidence type="ECO:0000256" key="1">
    <source>
        <dbReference type="SAM" id="MobiDB-lite"/>
    </source>
</evidence>
<gene>
    <name evidence="2" type="ORF">BE17_20560</name>
</gene>
<evidence type="ECO:0000313" key="3">
    <source>
        <dbReference type="Proteomes" id="UP000075635"/>
    </source>
</evidence>
<comment type="caution">
    <text evidence="2">The sequence shown here is derived from an EMBL/GenBank/DDBJ whole genome shotgun (WGS) entry which is preliminary data.</text>
</comment>
<organism evidence="2 3">
    <name type="scientific">Sorangium cellulosum</name>
    <name type="common">Polyangium cellulosum</name>
    <dbReference type="NCBI Taxonomy" id="56"/>
    <lineage>
        <taxon>Bacteria</taxon>
        <taxon>Pseudomonadati</taxon>
        <taxon>Myxococcota</taxon>
        <taxon>Polyangia</taxon>
        <taxon>Polyangiales</taxon>
        <taxon>Polyangiaceae</taxon>
        <taxon>Sorangium</taxon>
    </lineage>
</organism>
<proteinExistence type="predicted"/>
<accession>A0A150RLC2</accession>
<feature type="region of interest" description="Disordered" evidence="1">
    <location>
        <begin position="58"/>
        <end position="83"/>
    </location>
</feature>
<dbReference type="EMBL" id="JEMB01002446">
    <property type="protein sequence ID" value="KYF81095.1"/>
    <property type="molecule type" value="Genomic_DNA"/>
</dbReference>
<evidence type="ECO:0000313" key="2">
    <source>
        <dbReference type="EMBL" id="KYF81095.1"/>
    </source>
</evidence>
<dbReference type="Proteomes" id="UP000075635">
    <property type="component" value="Unassembled WGS sequence"/>
</dbReference>
<feature type="compositionally biased region" description="Polar residues" evidence="1">
    <location>
        <begin position="69"/>
        <end position="83"/>
    </location>
</feature>
<name>A0A150RLC2_SORCE</name>
<protein>
    <submittedName>
        <fullName evidence="2">Uncharacterized protein</fullName>
    </submittedName>
</protein>
<dbReference type="AlphaFoldDB" id="A0A150RLC2"/>
<reference evidence="2 3" key="1">
    <citation type="submission" date="2014-02" db="EMBL/GenBank/DDBJ databases">
        <title>The small core and large imbalanced accessory genome model reveals a collaborative survival strategy of Sorangium cellulosum strains in nature.</title>
        <authorList>
            <person name="Han K."/>
            <person name="Peng R."/>
            <person name="Blom J."/>
            <person name="Li Y.-Z."/>
        </authorList>
    </citation>
    <scope>NUCLEOTIDE SEQUENCE [LARGE SCALE GENOMIC DNA]</scope>
    <source>
        <strain evidence="2 3">So0011-07</strain>
    </source>
</reference>
<sequence length="83" mass="8079">MTGSGKPGPRIVSRKTRAGIPVTDSTFFCESISGGGAVSVSPSSGIASVAVAVTGWASPLGGNDPRAGTSGNVLSTTRKPCSA</sequence>